<dbReference type="InterPro" id="IPR025996">
    <property type="entry name" value="MT1864/Rv1816-like_C"/>
</dbReference>
<proteinExistence type="predicted"/>
<dbReference type="OrthoDB" id="71867at2"/>
<name>A0A4R1ARQ5_9BACI</name>
<evidence type="ECO:0000313" key="4">
    <source>
        <dbReference type="EMBL" id="TCJ02756.1"/>
    </source>
</evidence>
<keyword evidence="5" id="KW-1185">Reference proteome</keyword>
<dbReference type="Gene3D" id="1.10.10.60">
    <property type="entry name" value="Homeodomain-like"/>
    <property type="match status" value="1"/>
</dbReference>
<evidence type="ECO:0000259" key="3">
    <source>
        <dbReference type="Pfam" id="PF13305"/>
    </source>
</evidence>
<dbReference type="Pfam" id="PF13305">
    <property type="entry name" value="TetR_C_33"/>
    <property type="match status" value="1"/>
</dbReference>
<dbReference type="InterPro" id="IPR036271">
    <property type="entry name" value="Tet_transcr_reg_TetR-rel_C_sf"/>
</dbReference>
<accession>A0A4R1ARQ5</accession>
<comment type="caution">
    <text evidence="4">The sequence shown here is derived from an EMBL/GenBank/DDBJ whole genome shotgun (WGS) entry which is preliminary data.</text>
</comment>
<evidence type="ECO:0000256" key="2">
    <source>
        <dbReference type="ARBA" id="ARBA00023163"/>
    </source>
</evidence>
<keyword evidence="1" id="KW-0805">Transcription regulation</keyword>
<protein>
    <submittedName>
        <fullName evidence="4">TetR/AcrR family transcriptional regulator</fullName>
    </submittedName>
</protein>
<dbReference type="Proteomes" id="UP000293846">
    <property type="component" value="Unassembled WGS sequence"/>
</dbReference>
<dbReference type="SUPFAM" id="SSF46689">
    <property type="entry name" value="Homeodomain-like"/>
    <property type="match status" value="1"/>
</dbReference>
<evidence type="ECO:0000313" key="5">
    <source>
        <dbReference type="Proteomes" id="UP000293846"/>
    </source>
</evidence>
<dbReference type="EMBL" id="SJTH01000027">
    <property type="protein sequence ID" value="TCJ02756.1"/>
    <property type="molecule type" value="Genomic_DNA"/>
</dbReference>
<dbReference type="SUPFAM" id="SSF48498">
    <property type="entry name" value="Tetracyclin repressor-like, C-terminal domain"/>
    <property type="match status" value="1"/>
</dbReference>
<dbReference type="Gene3D" id="1.10.357.10">
    <property type="entry name" value="Tetracycline Repressor, domain 2"/>
    <property type="match status" value="1"/>
</dbReference>
<evidence type="ECO:0000256" key="1">
    <source>
        <dbReference type="ARBA" id="ARBA00023015"/>
    </source>
</evidence>
<sequence>MSPRIGLDLKTIVKAAAEIADIDGLEAVTLATLSRKLNIRPPSLYNHIEGLPGLRKELAVYGIAELNQYLSQAAAGKSGDNAVRAMGEAYLTFARRNPGLYEATFYTIDMEDKNIKLASEKVVNLVIQVLQHYGLQGENAVHATRGFRSILHGFASIEQKGGFAMELDVNKSFHFLIDTFLLGIKR</sequence>
<reference evidence="4 5" key="1">
    <citation type="submission" date="2019-03" db="EMBL/GenBank/DDBJ databases">
        <authorList>
            <person name="Jensen L."/>
            <person name="Storgaard J."/>
            <person name="Sulaj E."/>
            <person name="Schramm A."/>
            <person name="Marshall I.P.G."/>
        </authorList>
    </citation>
    <scope>NUCLEOTIDE SEQUENCE [LARGE SCALE GENOMIC DNA]</scope>
    <source>
        <strain evidence="4 5">2017H2G3</strain>
    </source>
</reference>
<dbReference type="AlphaFoldDB" id="A0A4R1ARQ5"/>
<dbReference type="STRING" id="1742358.GCA_001439605_00027"/>
<feature type="domain" description="HTH-type transcriptional regulator MT1864/Rv1816-like C-terminal" evidence="3">
    <location>
        <begin position="83"/>
        <end position="180"/>
    </location>
</feature>
<dbReference type="RefSeq" id="WP_131237739.1">
    <property type="nucleotide sequence ID" value="NZ_CP183326.1"/>
</dbReference>
<keyword evidence="2" id="KW-0804">Transcription</keyword>
<organism evidence="4 5">
    <name type="scientific">Cytobacillus praedii</name>
    <dbReference type="NCBI Taxonomy" id="1742358"/>
    <lineage>
        <taxon>Bacteria</taxon>
        <taxon>Bacillati</taxon>
        <taxon>Bacillota</taxon>
        <taxon>Bacilli</taxon>
        <taxon>Bacillales</taxon>
        <taxon>Bacillaceae</taxon>
        <taxon>Cytobacillus</taxon>
    </lineage>
</organism>
<gene>
    <name evidence="4" type="ORF">E0Y62_17825</name>
</gene>
<dbReference type="InterPro" id="IPR009057">
    <property type="entry name" value="Homeodomain-like_sf"/>
</dbReference>